<sequence>MSYDLTAPGAVSMTAVGHFREALEAMQHGDRVGAASALMAIDPQSWHGIETRLAILGTTLPAFLAELAPRGADETGQQA</sequence>
<proteinExistence type="predicted"/>
<accession>A0A345XW74</accession>
<organism evidence="1 2">
    <name type="scientific">Streptomyces armeniacus</name>
    <dbReference type="NCBI Taxonomy" id="83291"/>
    <lineage>
        <taxon>Bacteria</taxon>
        <taxon>Bacillati</taxon>
        <taxon>Actinomycetota</taxon>
        <taxon>Actinomycetes</taxon>
        <taxon>Kitasatosporales</taxon>
        <taxon>Streptomycetaceae</taxon>
        <taxon>Streptomyces</taxon>
    </lineage>
</organism>
<evidence type="ECO:0000313" key="2">
    <source>
        <dbReference type="Proteomes" id="UP000254425"/>
    </source>
</evidence>
<dbReference type="KEGG" id="sarm:DVA86_27960"/>
<gene>
    <name evidence="1" type="ORF">DVA86_27960</name>
</gene>
<dbReference type="Proteomes" id="UP000254425">
    <property type="component" value="Chromosome"/>
</dbReference>
<protein>
    <submittedName>
        <fullName evidence="1">Uncharacterized protein</fullName>
    </submittedName>
</protein>
<keyword evidence="2" id="KW-1185">Reference proteome</keyword>
<dbReference type="RefSeq" id="WP_208882411.1">
    <property type="nucleotide sequence ID" value="NZ_CP031320.1"/>
</dbReference>
<name>A0A345XW74_9ACTN</name>
<evidence type="ECO:0000313" key="1">
    <source>
        <dbReference type="EMBL" id="AXK35890.1"/>
    </source>
</evidence>
<dbReference type="AlphaFoldDB" id="A0A345XW74"/>
<reference evidence="1 2" key="1">
    <citation type="submission" date="2018-07" db="EMBL/GenBank/DDBJ databases">
        <title>Draft genome of the type strain Streptomyces armeniacus ATCC 15676.</title>
        <authorList>
            <person name="Labana P."/>
            <person name="Gosse J.T."/>
            <person name="Boddy C.N."/>
        </authorList>
    </citation>
    <scope>NUCLEOTIDE SEQUENCE [LARGE SCALE GENOMIC DNA]</scope>
    <source>
        <strain evidence="1 2">ATCC 15676</strain>
    </source>
</reference>
<dbReference type="EMBL" id="CP031320">
    <property type="protein sequence ID" value="AXK35890.1"/>
    <property type="molecule type" value="Genomic_DNA"/>
</dbReference>